<accession>A0A1F5DXY3</accession>
<evidence type="ECO:0008006" key="6">
    <source>
        <dbReference type="Google" id="ProtNLM"/>
    </source>
</evidence>
<evidence type="ECO:0000313" key="5">
    <source>
        <dbReference type="Proteomes" id="UP000176364"/>
    </source>
</evidence>
<organism evidence="4 5">
    <name type="scientific">Candidatus Beckwithbacteria bacterium RIFCSPLOWO2_02_FULL_47_23</name>
    <dbReference type="NCBI Taxonomy" id="1797463"/>
    <lineage>
        <taxon>Bacteria</taxon>
        <taxon>Candidatus Beckwithiibacteriota</taxon>
    </lineage>
</organism>
<evidence type="ECO:0000256" key="3">
    <source>
        <dbReference type="ARBA" id="ARBA00024356"/>
    </source>
</evidence>
<dbReference type="SUPFAM" id="SSF75005">
    <property type="entry name" value="Arabinanase/levansucrase/invertase"/>
    <property type="match status" value="1"/>
</dbReference>
<dbReference type="PIRSF" id="PIRSF016202">
    <property type="entry name" value="PH1107"/>
    <property type="match status" value="1"/>
</dbReference>
<evidence type="ECO:0000256" key="2">
    <source>
        <dbReference type="ARBA" id="ARBA00022679"/>
    </source>
</evidence>
<dbReference type="CDD" id="cd18614">
    <property type="entry name" value="GH130"/>
    <property type="match status" value="1"/>
</dbReference>
<sequence length="337" mass="38459">MLKIRDEGIILKPTKLSFENKAVFNPACIEVDGITHMFYRAVNQQDISSIGYCQLKNNQVVMRLNQPILAPEFDYETKGVEDPRITWLDGTYYLFYTAHDGLNARIAYATSQDLLAFKKHGLISPSITYDKAEDIFRSSAVKERYRMFEMFYKERKGKNVLLFEKDASLFPQKFNHKFVLLHRILPGIQLIYFKNFTDLTDSYWRHYLAHLGDNVVLDPFYWYESRNVGGGGPPIKTKAGWLIIYHAVEDTPLGKIYHAAAALLDLANPLKVIGRLKEPLFSPKTAWEKHGVVDNVVFPTGAIVKNDRLYIYYGAADACIGAKSVELDSLLTAIKQS</sequence>
<gene>
    <name evidence="4" type="ORF">A3I57_03755</name>
</gene>
<evidence type="ECO:0000313" key="4">
    <source>
        <dbReference type="EMBL" id="OGD59930.1"/>
    </source>
</evidence>
<keyword evidence="1" id="KW-0328">Glycosyltransferase</keyword>
<dbReference type="GO" id="GO:0016757">
    <property type="term" value="F:glycosyltransferase activity"/>
    <property type="evidence" value="ECO:0007669"/>
    <property type="project" value="UniProtKB-KW"/>
</dbReference>
<reference evidence="4 5" key="1">
    <citation type="journal article" date="2016" name="Nat. Commun.">
        <title>Thousands of microbial genomes shed light on interconnected biogeochemical processes in an aquifer system.</title>
        <authorList>
            <person name="Anantharaman K."/>
            <person name="Brown C.T."/>
            <person name="Hug L.A."/>
            <person name="Sharon I."/>
            <person name="Castelle C.J."/>
            <person name="Probst A.J."/>
            <person name="Thomas B.C."/>
            <person name="Singh A."/>
            <person name="Wilkins M.J."/>
            <person name="Karaoz U."/>
            <person name="Brodie E.L."/>
            <person name="Williams K.H."/>
            <person name="Hubbard S.S."/>
            <person name="Banfield J.F."/>
        </authorList>
    </citation>
    <scope>NUCLEOTIDE SEQUENCE [LARGE SCALE GENOMIC DNA]</scope>
</reference>
<dbReference type="PANTHER" id="PTHR34106:SF5">
    <property type="entry name" value="GLYCOSIDASE"/>
    <property type="match status" value="1"/>
</dbReference>
<dbReference type="Proteomes" id="UP000176364">
    <property type="component" value="Unassembled WGS sequence"/>
</dbReference>
<comment type="similarity">
    <text evidence="3">Belongs to the glycosyl hydrolase 130 family.</text>
</comment>
<name>A0A1F5DXY3_9BACT</name>
<dbReference type="Pfam" id="PF04041">
    <property type="entry name" value="Glyco_hydro_130"/>
    <property type="match status" value="1"/>
</dbReference>
<dbReference type="PANTHER" id="PTHR34106">
    <property type="entry name" value="GLYCOSIDASE"/>
    <property type="match status" value="1"/>
</dbReference>
<dbReference type="EMBL" id="MEZQ01000033">
    <property type="protein sequence ID" value="OGD59930.1"/>
    <property type="molecule type" value="Genomic_DNA"/>
</dbReference>
<protein>
    <recommendedName>
        <fullName evidence="6">Pesticidal protein Cry7Aa</fullName>
    </recommendedName>
</protein>
<evidence type="ECO:0000256" key="1">
    <source>
        <dbReference type="ARBA" id="ARBA00022676"/>
    </source>
</evidence>
<dbReference type="InterPro" id="IPR007184">
    <property type="entry name" value="Mannoside_phosphorylase"/>
</dbReference>
<proteinExistence type="inferred from homology"/>
<dbReference type="InterPro" id="IPR023296">
    <property type="entry name" value="Glyco_hydro_beta-prop_sf"/>
</dbReference>
<dbReference type="Gene3D" id="2.115.10.20">
    <property type="entry name" value="Glycosyl hydrolase domain, family 43"/>
    <property type="match status" value="1"/>
</dbReference>
<comment type="caution">
    <text evidence="4">The sequence shown here is derived from an EMBL/GenBank/DDBJ whole genome shotgun (WGS) entry which is preliminary data.</text>
</comment>
<dbReference type="AlphaFoldDB" id="A0A1F5DXY3"/>
<keyword evidence="2" id="KW-0808">Transferase</keyword>